<feature type="compositionally biased region" description="Basic residues" evidence="1">
    <location>
        <begin position="123"/>
        <end position="133"/>
    </location>
</feature>
<evidence type="ECO:0000313" key="3">
    <source>
        <dbReference type="Proteomes" id="UP001151582"/>
    </source>
</evidence>
<feature type="compositionally biased region" description="Basic and acidic residues" evidence="1">
    <location>
        <begin position="108"/>
        <end position="117"/>
    </location>
</feature>
<reference evidence="2" key="1">
    <citation type="submission" date="2022-07" db="EMBL/GenBank/DDBJ databases">
        <title>Phylogenomic reconstructions and comparative analyses of Kickxellomycotina fungi.</title>
        <authorList>
            <person name="Reynolds N.K."/>
            <person name="Stajich J.E."/>
            <person name="Barry K."/>
            <person name="Grigoriev I.V."/>
            <person name="Crous P."/>
            <person name="Smith M.E."/>
        </authorList>
    </citation>
    <scope>NUCLEOTIDE SEQUENCE</scope>
    <source>
        <strain evidence="2">RSA 567</strain>
    </source>
</reference>
<feature type="region of interest" description="Disordered" evidence="1">
    <location>
        <begin position="374"/>
        <end position="396"/>
    </location>
</feature>
<evidence type="ECO:0000313" key="2">
    <source>
        <dbReference type="EMBL" id="KAJ1978970.1"/>
    </source>
</evidence>
<organism evidence="2 3">
    <name type="scientific">Dimargaris verticillata</name>
    <dbReference type="NCBI Taxonomy" id="2761393"/>
    <lineage>
        <taxon>Eukaryota</taxon>
        <taxon>Fungi</taxon>
        <taxon>Fungi incertae sedis</taxon>
        <taxon>Zoopagomycota</taxon>
        <taxon>Kickxellomycotina</taxon>
        <taxon>Dimargaritomycetes</taxon>
        <taxon>Dimargaritales</taxon>
        <taxon>Dimargaritaceae</taxon>
        <taxon>Dimargaris</taxon>
    </lineage>
</organism>
<protein>
    <submittedName>
        <fullName evidence="2">Uncharacterized protein</fullName>
    </submittedName>
</protein>
<feature type="region of interest" description="Disordered" evidence="1">
    <location>
        <begin position="1"/>
        <end position="274"/>
    </location>
</feature>
<keyword evidence="3" id="KW-1185">Reference proteome</keyword>
<comment type="caution">
    <text evidence="2">The sequence shown here is derived from an EMBL/GenBank/DDBJ whole genome shotgun (WGS) entry which is preliminary data.</text>
</comment>
<feature type="compositionally biased region" description="Acidic residues" evidence="1">
    <location>
        <begin position="172"/>
        <end position="182"/>
    </location>
</feature>
<gene>
    <name evidence="2" type="ORF">H4R34_003012</name>
</gene>
<feature type="compositionally biased region" description="Low complexity" evidence="1">
    <location>
        <begin position="145"/>
        <end position="170"/>
    </location>
</feature>
<dbReference type="EMBL" id="JANBQB010000246">
    <property type="protein sequence ID" value="KAJ1978970.1"/>
    <property type="molecule type" value="Genomic_DNA"/>
</dbReference>
<accession>A0A9W8ECE0</accession>
<dbReference type="OrthoDB" id="10523632at2759"/>
<feature type="compositionally biased region" description="Polar residues" evidence="1">
    <location>
        <begin position="93"/>
        <end position="104"/>
    </location>
</feature>
<proteinExistence type="predicted"/>
<feature type="compositionally biased region" description="Low complexity" evidence="1">
    <location>
        <begin position="9"/>
        <end position="30"/>
    </location>
</feature>
<sequence length="396" mass="43218">MPRKKSKAASEAKQPATATAAATADQDATSIVATRLRSRRAKAEEHSSNADPAPTTVKPKRARQPKKPSPAAVDSKAPVTAPKALSRRKTPATKASTLETNVSDSEPLPDRSIDEPKPTAAARAKRTRTRSRPAKSSTLSSPESPQTTAVPPPASTTATTTTTTIAQLTTDAGDESSDDEAPDTVSLHTAKAQVLDQTKSTQEHLIKLKQEAKARRRAKDERLKQNAKSRKQPDATADQPRRSKRNIEASGDNSNDTLSLDVLEDLEKEEEATRARAQTLKRMRDEIPVHTTFDEDALNDIADDDDVDVPYCSKGFKRLRTDKHAPLESDVSQTSATNRVVQGIQVAVLEPKRKLKKSQVESTFTEAARRKREMLQGTAERRKGKRAFHGFGQEGL</sequence>
<dbReference type="Proteomes" id="UP001151582">
    <property type="component" value="Unassembled WGS sequence"/>
</dbReference>
<feature type="compositionally biased region" description="Basic and acidic residues" evidence="1">
    <location>
        <begin position="201"/>
        <end position="224"/>
    </location>
</feature>
<evidence type="ECO:0000256" key="1">
    <source>
        <dbReference type="SAM" id="MobiDB-lite"/>
    </source>
</evidence>
<dbReference type="AlphaFoldDB" id="A0A9W8ECE0"/>
<name>A0A9W8ECE0_9FUNG</name>